<reference evidence="6" key="2">
    <citation type="submission" date="2023-05" db="EMBL/GenBank/DDBJ databases">
        <authorList>
            <consortium name="Lawrence Berkeley National Laboratory"/>
            <person name="Steindorff A."/>
            <person name="Hensen N."/>
            <person name="Bonometti L."/>
            <person name="Westerberg I."/>
            <person name="Brannstrom I.O."/>
            <person name="Guillou S."/>
            <person name="Cros-Aarteil S."/>
            <person name="Calhoun S."/>
            <person name="Haridas S."/>
            <person name="Kuo A."/>
            <person name="Mondo S."/>
            <person name="Pangilinan J."/>
            <person name="Riley R."/>
            <person name="Labutti K."/>
            <person name="Andreopoulos B."/>
            <person name="Lipzen A."/>
            <person name="Chen C."/>
            <person name="Yanf M."/>
            <person name="Daum C."/>
            <person name="Ng V."/>
            <person name="Clum A."/>
            <person name="Ohm R."/>
            <person name="Martin F."/>
            <person name="Silar P."/>
            <person name="Natvig D."/>
            <person name="Lalanne C."/>
            <person name="Gautier V."/>
            <person name="Ament-Velasquez S.L."/>
            <person name="Kruys A."/>
            <person name="Hutchinson M.I."/>
            <person name="Powell A.J."/>
            <person name="Barry K."/>
            <person name="Miller A.N."/>
            <person name="Grigoriev I.V."/>
            <person name="Debuchy R."/>
            <person name="Gladieux P."/>
            <person name="Thoren M.H."/>
            <person name="Johannesson H."/>
        </authorList>
    </citation>
    <scope>NUCLEOTIDE SEQUENCE</scope>
    <source>
        <strain evidence="6">CBS 359.72</strain>
    </source>
</reference>
<feature type="compositionally biased region" description="Low complexity" evidence="4">
    <location>
        <begin position="151"/>
        <end position="171"/>
    </location>
</feature>
<reference evidence="6" key="1">
    <citation type="journal article" date="2023" name="Mol. Phylogenet. Evol.">
        <title>Genome-scale phylogeny and comparative genomics of the fungal order Sordariales.</title>
        <authorList>
            <person name="Hensen N."/>
            <person name="Bonometti L."/>
            <person name="Westerberg I."/>
            <person name="Brannstrom I.O."/>
            <person name="Guillou S."/>
            <person name="Cros-Aarteil S."/>
            <person name="Calhoun S."/>
            <person name="Haridas S."/>
            <person name="Kuo A."/>
            <person name="Mondo S."/>
            <person name="Pangilinan J."/>
            <person name="Riley R."/>
            <person name="LaButti K."/>
            <person name="Andreopoulos B."/>
            <person name="Lipzen A."/>
            <person name="Chen C."/>
            <person name="Yan M."/>
            <person name="Daum C."/>
            <person name="Ng V."/>
            <person name="Clum A."/>
            <person name="Steindorff A."/>
            <person name="Ohm R.A."/>
            <person name="Martin F."/>
            <person name="Silar P."/>
            <person name="Natvig D.O."/>
            <person name="Lalanne C."/>
            <person name="Gautier V."/>
            <person name="Ament-Velasquez S.L."/>
            <person name="Kruys A."/>
            <person name="Hutchinson M.I."/>
            <person name="Powell A.J."/>
            <person name="Barry K."/>
            <person name="Miller A.N."/>
            <person name="Grigoriev I.V."/>
            <person name="Debuchy R."/>
            <person name="Gladieux P."/>
            <person name="Hiltunen Thoren M."/>
            <person name="Johannesson H."/>
        </authorList>
    </citation>
    <scope>NUCLEOTIDE SEQUENCE</scope>
    <source>
        <strain evidence="6">CBS 359.72</strain>
    </source>
</reference>
<organism evidence="6 7">
    <name type="scientific">Corynascus novoguineensis</name>
    <dbReference type="NCBI Taxonomy" id="1126955"/>
    <lineage>
        <taxon>Eukaryota</taxon>
        <taxon>Fungi</taxon>
        <taxon>Dikarya</taxon>
        <taxon>Ascomycota</taxon>
        <taxon>Pezizomycotina</taxon>
        <taxon>Sordariomycetes</taxon>
        <taxon>Sordariomycetidae</taxon>
        <taxon>Sordariales</taxon>
        <taxon>Chaetomiaceae</taxon>
        <taxon>Corynascus</taxon>
    </lineage>
</organism>
<comment type="similarity">
    <text evidence="2 3">Belongs to the small heat shock protein (HSP20) family.</text>
</comment>
<dbReference type="InterPro" id="IPR008978">
    <property type="entry name" value="HSP20-like_chaperone"/>
</dbReference>
<evidence type="ECO:0000313" key="6">
    <source>
        <dbReference type="EMBL" id="KAK4245718.1"/>
    </source>
</evidence>
<evidence type="ECO:0000313" key="7">
    <source>
        <dbReference type="Proteomes" id="UP001303647"/>
    </source>
</evidence>
<proteinExistence type="inferred from homology"/>
<sequence>MMSFYPTSFCAPAHPHVAHRQNFFDDLLRELSSGASAYPAAPTPRRQRTRQSRPQPSFFNPKFDIRETEDAYEFYGELPGLQRENLNIELPDPQTLVVSGQVERSYSRPSDTSSKAIEPAPTTSSDSTETEKPRRNSYQATVEDDPEDEFSTASASGRSTPTSSPTSRSSSPWAELEKPAAAETPSRKEATRTLSSVQQQAEEEPLYLRQERSVGQFSRVFTFGARVDENRITASLQNGILSITVPKQKPSAPRRIEINV</sequence>
<accession>A0AAN7HLE7</accession>
<dbReference type="EMBL" id="MU857693">
    <property type="protein sequence ID" value="KAK4245718.1"/>
    <property type="molecule type" value="Genomic_DNA"/>
</dbReference>
<dbReference type="PROSITE" id="PS01031">
    <property type="entry name" value="SHSP"/>
    <property type="match status" value="1"/>
</dbReference>
<comment type="caution">
    <text evidence="6">The sequence shown here is derived from an EMBL/GenBank/DDBJ whole genome shotgun (WGS) entry which is preliminary data.</text>
</comment>
<evidence type="ECO:0000259" key="5">
    <source>
        <dbReference type="PROSITE" id="PS01031"/>
    </source>
</evidence>
<gene>
    <name evidence="6" type="ORF">C7999DRAFT_42799</name>
</gene>
<evidence type="ECO:0000256" key="1">
    <source>
        <dbReference type="ARBA" id="ARBA00023016"/>
    </source>
</evidence>
<dbReference type="SUPFAM" id="SSF49764">
    <property type="entry name" value="HSP20-like chaperones"/>
    <property type="match status" value="1"/>
</dbReference>
<evidence type="ECO:0000256" key="2">
    <source>
        <dbReference type="PROSITE-ProRule" id="PRU00285"/>
    </source>
</evidence>
<feature type="domain" description="SHSP" evidence="5">
    <location>
        <begin position="54"/>
        <end position="260"/>
    </location>
</feature>
<feature type="region of interest" description="Disordered" evidence="4">
    <location>
        <begin position="36"/>
        <end position="63"/>
    </location>
</feature>
<dbReference type="InterPro" id="IPR031107">
    <property type="entry name" value="Small_HSP"/>
</dbReference>
<dbReference type="Gene3D" id="2.60.40.790">
    <property type="match status" value="1"/>
</dbReference>
<keyword evidence="7" id="KW-1185">Reference proteome</keyword>
<dbReference type="InterPro" id="IPR002068">
    <property type="entry name" value="A-crystallin/Hsp20_dom"/>
</dbReference>
<dbReference type="Pfam" id="PF00011">
    <property type="entry name" value="HSP20"/>
    <property type="match status" value="1"/>
</dbReference>
<feature type="compositionally biased region" description="Basic and acidic residues" evidence="4">
    <location>
        <begin position="175"/>
        <end position="191"/>
    </location>
</feature>
<dbReference type="PANTHER" id="PTHR11527">
    <property type="entry name" value="HEAT-SHOCK PROTEIN 20 FAMILY MEMBER"/>
    <property type="match status" value="1"/>
</dbReference>
<dbReference type="Proteomes" id="UP001303647">
    <property type="component" value="Unassembled WGS sequence"/>
</dbReference>
<feature type="region of interest" description="Disordered" evidence="4">
    <location>
        <begin position="99"/>
        <end position="204"/>
    </location>
</feature>
<evidence type="ECO:0000256" key="4">
    <source>
        <dbReference type="SAM" id="MobiDB-lite"/>
    </source>
</evidence>
<dbReference type="CDD" id="cd06464">
    <property type="entry name" value="ACD_sHsps-like"/>
    <property type="match status" value="1"/>
</dbReference>
<feature type="compositionally biased region" description="Polar residues" evidence="4">
    <location>
        <begin position="99"/>
        <end position="127"/>
    </location>
</feature>
<evidence type="ECO:0000256" key="3">
    <source>
        <dbReference type="RuleBase" id="RU003616"/>
    </source>
</evidence>
<keyword evidence="1 6" id="KW-0346">Stress response</keyword>
<protein>
    <submittedName>
        <fullName evidence="6">Heat shock-like protein</fullName>
    </submittedName>
</protein>
<name>A0AAN7HLE7_9PEZI</name>
<dbReference type="AlphaFoldDB" id="A0AAN7HLE7"/>